<keyword evidence="5 10" id="KW-1133">Transmembrane helix</keyword>
<feature type="transmembrane region" description="Helical" evidence="10">
    <location>
        <begin position="111"/>
        <end position="135"/>
    </location>
</feature>
<protein>
    <submittedName>
        <fullName evidence="12">Putative Na(+)/H(+) antiporter</fullName>
    </submittedName>
</protein>
<feature type="transmembrane region" description="Helical" evidence="10">
    <location>
        <begin position="147"/>
        <end position="168"/>
    </location>
</feature>
<reference evidence="13" key="1">
    <citation type="submission" date="2015-02" db="EMBL/GenBank/DDBJ databases">
        <title>Characterization of two novel Thaumarchaeota isolated from the Northern Adriatic Sea.</title>
        <authorList>
            <person name="Bayer B."/>
            <person name="Vojvoda J."/>
            <person name="Offre P."/>
            <person name="Srivastava A."/>
            <person name="Elisabeth N."/>
            <person name="Garcia J.A.L."/>
            <person name="Schleper C."/>
            <person name="Herndl G.J."/>
        </authorList>
    </citation>
    <scope>NUCLEOTIDE SEQUENCE [LARGE SCALE GENOMIC DNA]</scope>
    <source>
        <strain evidence="13">D3C</strain>
    </source>
</reference>
<dbReference type="PATRIC" id="fig|1582439.9.peg.1117"/>
<dbReference type="Pfam" id="PF00999">
    <property type="entry name" value="Na_H_Exchanger"/>
    <property type="match status" value="1"/>
</dbReference>
<dbReference type="PANTHER" id="PTHR43562">
    <property type="entry name" value="NAPA-TYPE SODIUM/HYDROGEN ANTIPORTER"/>
    <property type="match status" value="1"/>
</dbReference>
<feature type="transmembrane region" description="Helical" evidence="10">
    <location>
        <begin position="230"/>
        <end position="247"/>
    </location>
</feature>
<dbReference type="Gene3D" id="1.20.1530.20">
    <property type="match status" value="1"/>
</dbReference>
<feature type="transmembrane region" description="Helical" evidence="10">
    <location>
        <begin position="86"/>
        <end position="105"/>
    </location>
</feature>
<feature type="transmembrane region" description="Helical" evidence="10">
    <location>
        <begin position="346"/>
        <end position="368"/>
    </location>
</feature>
<keyword evidence="6" id="KW-0915">Sodium</keyword>
<dbReference type="RefSeq" id="WP_148703170.1">
    <property type="nucleotide sequence ID" value="NZ_CP010868.1"/>
</dbReference>
<feature type="transmembrane region" description="Helical" evidence="10">
    <location>
        <begin position="253"/>
        <end position="270"/>
    </location>
</feature>
<dbReference type="InterPro" id="IPR006153">
    <property type="entry name" value="Cation/H_exchanger_TM"/>
</dbReference>
<dbReference type="EMBL" id="CP010868">
    <property type="protein sequence ID" value="AJM92298.1"/>
    <property type="molecule type" value="Genomic_DNA"/>
</dbReference>
<dbReference type="HOGENOM" id="CLU_005126_7_1_2"/>
<evidence type="ECO:0000256" key="2">
    <source>
        <dbReference type="ARBA" id="ARBA00022448"/>
    </source>
</evidence>
<name>A0A0C5BRB3_9ARCH</name>
<accession>A0A0C5BRB3</accession>
<dbReference type="GO" id="GO:0015297">
    <property type="term" value="F:antiporter activity"/>
    <property type="evidence" value="ECO:0007669"/>
    <property type="project" value="UniProtKB-KW"/>
</dbReference>
<dbReference type="STRING" id="1582439.NPIRD3C_1086"/>
<feature type="transmembrane region" description="Helical" evidence="10">
    <location>
        <begin position="374"/>
        <end position="393"/>
    </location>
</feature>
<dbReference type="InterPro" id="IPR038770">
    <property type="entry name" value="Na+/solute_symporter_sf"/>
</dbReference>
<feature type="transmembrane region" description="Helical" evidence="10">
    <location>
        <begin position="312"/>
        <end position="334"/>
    </location>
</feature>
<evidence type="ECO:0000313" key="12">
    <source>
        <dbReference type="EMBL" id="AJM92298.1"/>
    </source>
</evidence>
<evidence type="ECO:0000256" key="5">
    <source>
        <dbReference type="ARBA" id="ARBA00022989"/>
    </source>
</evidence>
<feature type="transmembrane region" description="Helical" evidence="10">
    <location>
        <begin position="55"/>
        <end position="74"/>
    </location>
</feature>
<feature type="transmembrane region" description="Helical" evidence="10">
    <location>
        <begin position="188"/>
        <end position="209"/>
    </location>
</feature>
<gene>
    <name evidence="12" type="ORF">NPIRD3C_1086</name>
</gene>
<reference evidence="12 13" key="2">
    <citation type="journal article" date="2016" name="ISME J.">
        <title>Physiological and genomic characterization of two novel marine thaumarchaeal strains indicates niche differentiation.</title>
        <authorList>
            <person name="Bayer B."/>
            <person name="Vojvoda J."/>
            <person name="Offre P."/>
            <person name="Alves R.J."/>
            <person name="Elisabeth N.H."/>
            <person name="Garcia J.A."/>
            <person name="Volland J.M."/>
            <person name="Srivastava A."/>
            <person name="Schleper C."/>
            <person name="Herndl G.J."/>
        </authorList>
    </citation>
    <scope>NUCLEOTIDE SEQUENCE [LARGE SCALE GENOMIC DNA]</scope>
    <source>
        <strain evidence="12 13">D3C</strain>
    </source>
</reference>
<evidence type="ECO:0000256" key="4">
    <source>
        <dbReference type="ARBA" id="ARBA00022692"/>
    </source>
</evidence>
<dbReference type="GO" id="GO:1902600">
    <property type="term" value="P:proton transmembrane transport"/>
    <property type="evidence" value="ECO:0007669"/>
    <property type="project" value="InterPro"/>
</dbReference>
<dbReference type="GO" id="GO:0006814">
    <property type="term" value="P:sodium ion transport"/>
    <property type="evidence" value="ECO:0007669"/>
    <property type="project" value="UniProtKB-KW"/>
</dbReference>
<evidence type="ECO:0000256" key="8">
    <source>
        <dbReference type="ARBA" id="ARBA00023136"/>
    </source>
</evidence>
<evidence type="ECO:0000259" key="11">
    <source>
        <dbReference type="Pfam" id="PF00999"/>
    </source>
</evidence>
<keyword evidence="13" id="KW-1185">Reference proteome</keyword>
<reference evidence="12 13" key="3">
    <citation type="journal article" date="2019" name="Int. J. Syst. Evol. Microbiol.">
        <title>Nitrosopumilus adriaticus sp. nov. and Nitrosopumilus piranensis sp. nov., two ammonia-oxidizing archaea from the Adriatic Sea and members of the class Nitrososphaeria.</title>
        <authorList>
            <person name="Bayer B."/>
            <person name="Vojvoda J."/>
            <person name="Reinthaler T."/>
            <person name="Reyes C."/>
            <person name="Pinto M."/>
            <person name="Herndl G.J."/>
        </authorList>
    </citation>
    <scope>NUCLEOTIDE SEQUENCE [LARGE SCALE GENOMIC DNA]</scope>
    <source>
        <strain evidence="12 13">D3C</strain>
    </source>
</reference>
<feature type="transmembrane region" description="Helical" evidence="10">
    <location>
        <begin position="6"/>
        <end position="23"/>
    </location>
</feature>
<dbReference type="GO" id="GO:0016020">
    <property type="term" value="C:membrane"/>
    <property type="evidence" value="ECO:0007669"/>
    <property type="project" value="UniProtKB-SubCell"/>
</dbReference>
<sequence length="406" mass="43807">MSEEFVFNILVLLVSAIILGEVFKRIKLPAMVGHLLAGVIIGPTLLGIVHIDDSFLVFIDLAVFFLMFLAGLELHPEEIKKAGKRGIVLSLLAFSIPFLATYGLMDALGQPMITSMFVSLTLAITAVPVSAVVLMEFKLLKSKLGTTVMTAGIINDILSLVILAIILQMAVNGTDSASPEESLDMMKVALSTAKIAAFVGGIFLVDYLLNRFSRQVPRKLIPIFSKLKTRESGFAILLIVTFGISLLAEMAGLHFIIGTFFAGLIIYRKIIGKEHFETINDVYSKITFGFFSPIFFAFIGTELHAQSLSGSIPLFLMLLAVAIAGKVGGGFLGAKIVGFSTQKSKVIGYLMNSRGMVELVIAVIGLEAGIIDETMFSIIVAVGFITTILAPIMSRVSIKHSKESFS</sequence>
<evidence type="ECO:0000313" key="13">
    <source>
        <dbReference type="Proteomes" id="UP000032027"/>
    </source>
</evidence>
<evidence type="ECO:0000256" key="6">
    <source>
        <dbReference type="ARBA" id="ARBA00023053"/>
    </source>
</evidence>
<dbReference type="OrthoDB" id="12029at2157"/>
<keyword evidence="7" id="KW-0406">Ion transport</keyword>
<evidence type="ECO:0000256" key="1">
    <source>
        <dbReference type="ARBA" id="ARBA00004141"/>
    </source>
</evidence>
<dbReference type="KEGG" id="nid:NPIRD3C_1086"/>
<dbReference type="AlphaFoldDB" id="A0A0C5BRB3"/>
<evidence type="ECO:0000256" key="3">
    <source>
        <dbReference type="ARBA" id="ARBA00022449"/>
    </source>
</evidence>
<feature type="transmembrane region" description="Helical" evidence="10">
    <location>
        <begin position="282"/>
        <end position="300"/>
    </location>
</feature>
<feature type="transmembrane region" description="Helical" evidence="10">
    <location>
        <begin position="30"/>
        <end position="49"/>
    </location>
</feature>
<evidence type="ECO:0000256" key="9">
    <source>
        <dbReference type="ARBA" id="ARBA00023201"/>
    </source>
</evidence>
<keyword evidence="8 10" id="KW-0472">Membrane</keyword>
<organism evidence="12 13">
    <name type="scientific">Nitrosopumilus piranensis</name>
    <dbReference type="NCBI Taxonomy" id="1582439"/>
    <lineage>
        <taxon>Archaea</taxon>
        <taxon>Nitrososphaerota</taxon>
        <taxon>Nitrososphaeria</taxon>
        <taxon>Nitrosopumilales</taxon>
        <taxon>Nitrosopumilaceae</taxon>
        <taxon>Nitrosopumilus</taxon>
    </lineage>
</organism>
<evidence type="ECO:0000256" key="7">
    <source>
        <dbReference type="ARBA" id="ARBA00023065"/>
    </source>
</evidence>
<dbReference type="Proteomes" id="UP000032027">
    <property type="component" value="Chromosome"/>
</dbReference>
<proteinExistence type="predicted"/>
<evidence type="ECO:0000256" key="10">
    <source>
        <dbReference type="SAM" id="Phobius"/>
    </source>
</evidence>
<keyword evidence="3" id="KW-0050">Antiport</keyword>
<dbReference type="GeneID" id="41600236"/>
<keyword evidence="2" id="KW-0813">Transport</keyword>
<keyword evidence="9" id="KW-0739">Sodium transport</keyword>
<dbReference type="PANTHER" id="PTHR43562:SF3">
    <property type="entry name" value="SODIUM ION_PROTON EXCHANGER (EUROFUNG)"/>
    <property type="match status" value="1"/>
</dbReference>
<comment type="subcellular location">
    <subcellularLocation>
        <location evidence="1">Membrane</location>
        <topology evidence="1">Multi-pass membrane protein</topology>
    </subcellularLocation>
</comment>
<keyword evidence="4 10" id="KW-0812">Transmembrane</keyword>
<feature type="domain" description="Cation/H+ exchanger transmembrane" evidence="11">
    <location>
        <begin position="14"/>
        <end position="393"/>
    </location>
</feature>